<keyword evidence="8" id="KW-1185">Reference proteome</keyword>
<keyword evidence="2" id="KW-0677">Repeat</keyword>
<dbReference type="SUPFAM" id="SSF57667">
    <property type="entry name" value="beta-beta-alpha zinc fingers"/>
    <property type="match status" value="1"/>
</dbReference>
<evidence type="ECO:0000256" key="4">
    <source>
        <dbReference type="ARBA" id="ARBA00022833"/>
    </source>
</evidence>
<comment type="caution">
    <text evidence="7">The sequence shown here is derived from an EMBL/GenBank/DDBJ whole genome shotgun (WGS) entry which is preliminary data.</text>
</comment>
<feature type="domain" description="C2H2-type" evidence="6">
    <location>
        <begin position="11"/>
        <end position="36"/>
    </location>
</feature>
<dbReference type="EMBL" id="VSRR010103199">
    <property type="protein sequence ID" value="MPC95693.1"/>
    <property type="molecule type" value="Genomic_DNA"/>
</dbReference>
<dbReference type="GO" id="GO:0000977">
    <property type="term" value="F:RNA polymerase II transcription regulatory region sequence-specific DNA binding"/>
    <property type="evidence" value="ECO:0007669"/>
    <property type="project" value="TreeGrafter"/>
</dbReference>
<dbReference type="AlphaFoldDB" id="A0A5B7JMN5"/>
<dbReference type="GO" id="GO:0005634">
    <property type="term" value="C:nucleus"/>
    <property type="evidence" value="ECO:0007669"/>
    <property type="project" value="TreeGrafter"/>
</dbReference>
<dbReference type="InterPro" id="IPR013087">
    <property type="entry name" value="Znf_C2H2_type"/>
</dbReference>
<accession>A0A5B7JMN5</accession>
<gene>
    <name evidence="7" type="primary">ZBTB24</name>
    <name evidence="7" type="ORF">E2C01_090916</name>
</gene>
<evidence type="ECO:0000259" key="6">
    <source>
        <dbReference type="PROSITE" id="PS50157"/>
    </source>
</evidence>
<evidence type="ECO:0000256" key="3">
    <source>
        <dbReference type="ARBA" id="ARBA00022771"/>
    </source>
</evidence>
<evidence type="ECO:0000256" key="2">
    <source>
        <dbReference type="ARBA" id="ARBA00022737"/>
    </source>
</evidence>
<dbReference type="PANTHER" id="PTHR24409">
    <property type="entry name" value="ZINC FINGER PROTEIN 142"/>
    <property type="match status" value="1"/>
</dbReference>
<proteinExistence type="predicted"/>
<evidence type="ECO:0000313" key="8">
    <source>
        <dbReference type="Proteomes" id="UP000324222"/>
    </source>
</evidence>
<evidence type="ECO:0000256" key="5">
    <source>
        <dbReference type="PROSITE-ProRule" id="PRU00042"/>
    </source>
</evidence>
<keyword evidence="4" id="KW-0862">Zinc</keyword>
<dbReference type="Pfam" id="PF00096">
    <property type="entry name" value="zf-C2H2"/>
    <property type="match status" value="1"/>
</dbReference>
<dbReference type="OrthoDB" id="654211at2759"/>
<dbReference type="GO" id="GO:0008270">
    <property type="term" value="F:zinc ion binding"/>
    <property type="evidence" value="ECO:0007669"/>
    <property type="project" value="UniProtKB-KW"/>
</dbReference>
<dbReference type="PROSITE" id="PS50157">
    <property type="entry name" value="ZINC_FINGER_C2H2_2"/>
    <property type="match status" value="2"/>
</dbReference>
<evidence type="ECO:0000256" key="1">
    <source>
        <dbReference type="ARBA" id="ARBA00022723"/>
    </source>
</evidence>
<reference evidence="7 8" key="1">
    <citation type="submission" date="2019-05" db="EMBL/GenBank/DDBJ databases">
        <title>Another draft genome of Portunus trituberculatus and its Hox gene families provides insights of decapod evolution.</title>
        <authorList>
            <person name="Jeong J.-H."/>
            <person name="Song I."/>
            <person name="Kim S."/>
            <person name="Choi T."/>
            <person name="Kim D."/>
            <person name="Ryu S."/>
            <person name="Kim W."/>
        </authorList>
    </citation>
    <scope>NUCLEOTIDE SEQUENCE [LARGE SCALE GENOMIC DNA]</scope>
    <source>
        <tissue evidence="7">Muscle</tissue>
    </source>
</reference>
<name>A0A5B7JMN5_PORTR</name>
<organism evidence="7 8">
    <name type="scientific">Portunus trituberculatus</name>
    <name type="common">Swimming crab</name>
    <name type="synonym">Neptunus trituberculatus</name>
    <dbReference type="NCBI Taxonomy" id="210409"/>
    <lineage>
        <taxon>Eukaryota</taxon>
        <taxon>Metazoa</taxon>
        <taxon>Ecdysozoa</taxon>
        <taxon>Arthropoda</taxon>
        <taxon>Crustacea</taxon>
        <taxon>Multicrustacea</taxon>
        <taxon>Malacostraca</taxon>
        <taxon>Eumalacostraca</taxon>
        <taxon>Eucarida</taxon>
        <taxon>Decapoda</taxon>
        <taxon>Pleocyemata</taxon>
        <taxon>Brachyura</taxon>
        <taxon>Eubrachyura</taxon>
        <taxon>Portunoidea</taxon>
        <taxon>Portunidae</taxon>
        <taxon>Portuninae</taxon>
        <taxon>Portunus</taxon>
    </lineage>
</organism>
<sequence>MNLFHRRAQSYTCNKCGTRFSTLRVLRHHIRSLPNHHYYCQECSVAFQLWTQYLTHLLTHGLQCSICHRSFTTASAAHHHYRTCHSPNSALNHERIHYIHTHSKLHSETDVLDLRDDITLNEKADLDEEGSVVIVLSNGGEDVGVDGCVGEVGVSLPVGVDKRMFMVEDVEEESLNGVGAVCVSVAGSC</sequence>
<dbReference type="SMART" id="SM00355">
    <property type="entry name" value="ZnF_C2H2"/>
    <property type="match status" value="3"/>
</dbReference>
<keyword evidence="3 5" id="KW-0863">Zinc-finger</keyword>
<dbReference type="GO" id="GO:0000981">
    <property type="term" value="F:DNA-binding transcription factor activity, RNA polymerase II-specific"/>
    <property type="evidence" value="ECO:0007669"/>
    <property type="project" value="TreeGrafter"/>
</dbReference>
<dbReference type="InterPro" id="IPR036236">
    <property type="entry name" value="Znf_C2H2_sf"/>
</dbReference>
<keyword evidence="1" id="KW-0479">Metal-binding</keyword>
<protein>
    <submittedName>
        <fullName evidence="7">Zinc finger and BTB domain-containing protein 24</fullName>
    </submittedName>
</protein>
<dbReference type="PROSITE" id="PS00028">
    <property type="entry name" value="ZINC_FINGER_C2H2_1"/>
    <property type="match status" value="1"/>
</dbReference>
<dbReference type="Gene3D" id="3.30.160.60">
    <property type="entry name" value="Classic Zinc Finger"/>
    <property type="match status" value="1"/>
</dbReference>
<evidence type="ECO:0000313" key="7">
    <source>
        <dbReference type="EMBL" id="MPC95693.1"/>
    </source>
</evidence>
<feature type="domain" description="C2H2-type" evidence="6">
    <location>
        <begin position="62"/>
        <end position="90"/>
    </location>
</feature>
<dbReference type="Proteomes" id="UP000324222">
    <property type="component" value="Unassembled WGS sequence"/>
</dbReference>
<dbReference type="PANTHER" id="PTHR24409:SF295">
    <property type="entry name" value="AZ2-RELATED"/>
    <property type="match status" value="1"/>
</dbReference>